<dbReference type="RefSeq" id="WP_265590504.1">
    <property type="nucleotide sequence ID" value="NZ_BQKC01000001.1"/>
</dbReference>
<evidence type="ECO:0000256" key="1">
    <source>
        <dbReference type="ARBA" id="ARBA00005806"/>
    </source>
</evidence>
<gene>
    <name evidence="2" type="ORF">ATOP_02820</name>
</gene>
<organism evidence="2 3">
    <name type="scientific">Granulimonas faecalis</name>
    <dbReference type="NCBI Taxonomy" id="2894155"/>
    <lineage>
        <taxon>Bacteria</taxon>
        <taxon>Bacillati</taxon>
        <taxon>Actinomycetota</taxon>
        <taxon>Coriobacteriia</taxon>
        <taxon>Coriobacteriales</taxon>
        <taxon>Kribbibacteriaceae</taxon>
        <taxon>Granulimonas</taxon>
    </lineage>
</organism>
<reference evidence="2" key="1">
    <citation type="journal article" date="2022" name="Int. J. Syst. Evol. Microbiol.">
        <title>Granulimonas faecalis gen. nov., sp. nov., and Leptogranulimonas caecicola gen. nov., sp. nov., novel lactate-producing Atopobiaceae bacteria isolated from mouse intestines, and an emended description of the family Atopobiaceae.</title>
        <authorList>
            <person name="Morinaga K."/>
            <person name="Kusada H."/>
            <person name="Sakamoto S."/>
            <person name="Murakami T."/>
            <person name="Toyoda A."/>
            <person name="Mori H."/>
            <person name="Meng X.Y."/>
            <person name="Takashino M."/>
            <person name="Murotomi K."/>
            <person name="Tamaki H."/>
        </authorList>
    </citation>
    <scope>NUCLEOTIDE SEQUENCE</scope>
    <source>
        <strain evidence="2">OPF53</strain>
    </source>
</reference>
<dbReference type="Proteomes" id="UP001055025">
    <property type="component" value="Unassembled WGS sequence"/>
</dbReference>
<dbReference type="PANTHER" id="PTHR30548">
    <property type="entry name" value="2-HYDROXYGLUTARYL-COA DEHYDRATASE, D-COMPONENT-RELATED"/>
    <property type="match status" value="1"/>
</dbReference>
<comment type="caution">
    <text evidence="2">The sequence shown here is derived from an EMBL/GenBank/DDBJ whole genome shotgun (WGS) entry which is preliminary data.</text>
</comment>
<accession>A0AAV5AZF5</accession>
<dbReference type="PANTHER" id="PTHR30548:SF2">
    <property type="entry name" value="2-HYDROXYACYL-COA DEHYDRATASE,D-COMPONENT"/>
    <property type="match status" value="1"/>
</dbReference>
<protein>
    <submittedName>
        <fullName evidence="2">2-hydroxyacyl-CoA dehydratase, D-component</fullName>
    </submittedName>
</protein>
<dbReference type="GO" id="GO:0016836">
    <property type="term" value="F:hydro-lyase activity"/>
    <property type="evidence" value="ECO:0007669"/>
    <property type="project" value="UniProtKB-ARBA"/>
</dbReference>
<dbReference type="EMBL" id="BQKC01000001">
    <property type="protein sequence ID" value="GJM54627.1"/>
    <property type="molecule type" value="Genomic_DNA"/>
</dbReference>
<keyword evidence="3" id="KW-1185">Reference proteome</keyword>
<comment type="similarity">
    <text evidence="1">Belongs to the FldB/FldC dehydratase alpha/beta subunit family.</text>
</comment>
<dbReference type="Gene3D" id="3.40.50.11890">
    <property type="match status" value="1"/>
</dbReference>
<dbReference type="AlphaFoldDB" id="A0AAV5AZF5"/>
<dbReference type="InterPro" id="IPR010327">
    <property type="entry name" value="FldB/FldC_alpha/beta"/>
</dbReference>
<evidence type="ECO:0000313" key="2">
    <source>
        <dbReference type="EMBL" id="GJM54627.1"/>
    </source>
</evidence>
<dbReference type="Gene3D" id="3.40.50.11900">
    <property type="match status" value="1"/>
</dbReference>
<sequence>MAQTTKSDDQKLGIKILDAWAAAIDDVMEERPDITGFWLLKAFQVKRAQTRFLPDRWAPRSSRMAARHALDSVTCALEHPDRVVLTSIFMPNEIFQCLGLYPLIAEAAANFVAGAHAESAFIESAEKSGIPETYCSFHKVLLGGALAGVLAPPRLIANCSVACDANNLSFRLLADRYGCPQSYIDVPAEYTEEGCAYVADQLRDLEARLCEVYGGSVDGDELRARVARSQRTLDTLVGTLPLRRGRFVRNNMGLEMQYALVLHTMLGTEVAEDMVDALAADLAAAEPYDGIDLVWSATAPFFSVPLQKLIDVNTDQQVIASDMCFDQPSLDGWHHDGAHEPYLAMAERLIRNSYNGPASRRVERMRELCERTGADGAVVFCHWGCKETMGCSQLMRRTLEADGYPCLSLDGDGCNRGKFPGGQAATRLGAFLEMLHKRRDHGTPARRTVA</sequence>
<proteinExistence type="inferred from homology"/>
<dbReference type="Pfam" id="PF06050">
    <property type="entry name" value="HGD-D"/>
    <property type="match status" value="1"/>
</dbReference>
<name>A0AAV5AZF5_9ACTN</name>
<evidence type="ECO:0000313" key="3">
    <source>
        <dbReference type="Proteomes" id="UP001055025"/>
    </source>
</evidence>